<keyword evidence="4 10" id="KW-0328">Glycosyltransferase</keyword>
<dbReference type="InterPro" id="IPR003342">
    <property type="entry name" value="ArnT-like_N"/>
</dbReference>
<keyword evidence="6 10" id="KW-0812">Transmembrane</keyword>
<dbReference type="PANTHER" id="PTHR10050">
    <property type="entry name" value="DOLICHYL-PHOSPHATE-MANNOSE--PROTEIN MANNOSYLTRANSFERASE"/>
    <property type="match status" value="1"/>
</dbReference>
<comment type="function">
    <text evidence="10">Protein O-mannosyltransferase that catalyzes the transfer of a single mannose residue from a polyprenol phospho-mannosyl lipidic donor to the hydroxyl group of selected serine and threonine residues in acceptor proteins.</text>
</comment>
<organism evidence="13 14">
    <name type="scientific">Thermopolyspora flexuosa</name>
    <dbReference type="NCBI Taxonomy" id="103836"/>
    <lineage>
        <taxon>Bacteria</taxon>
        <taxon>Bacillati</taxon>
        <taxon>Actinomycetota</taxon>
        <taxon>Actinomycetes</taxon>
        <taxon>Streptosporangiales</taxon>
        <taxon>Streptosporangiaceae</taxon>
        <taxon>Thermopolyspora</taxon>
    </lineage>
</organism>
<dbReference type="UniPathway" id="UPA00378"/>
<reference evidence="13 14" key="1">
    <citation type="submission" date="2019-06" db="EMBL/GenBank/DDBJ databases">
        <title>Sequencing the genomes of 1000 actinobacteria strains.</title>
        <authorList>
            <person name="Klenk H.-P."/>
        </authorList>
    </citation>
    <scope>NUCLEOTIDE SEQUENCE [LARGE SCALE GENOMIC DNA]</scope>
    <source>
        <strain evidence="13 14">DSM 43186</strain>
    </source>
</reference>
<comment type="similarity">
    <text evidence="3 10">Belongs to the glycosyltransferase 39 family.</text>
</comment>
<gene>
    <name evidence="13" type="ORF">FHX40_0219</name>
</gene>
<name>A0A543ISL8_9ACTN</name>
<dbReference type="Pfam" id="PF16192">
    <property type="entry name" value="PMT_4TMC"/>
    <property type="match status" value="1"/>
</dbReference>
<evidence type="ECO:0000256" key="10">
    <source>
        <dbReference type="RuleBase" id="RU367007"/>
    </source>
</evidence>
<feature type="domain" description="ArnT-like N-terminal" evidence="11">
    <location>
        <begin position="75"/>
        <end position="305"/>
    </location>
</feature>
<dbReference type="InterPro" id="IPR032421">
    <property type="entry name" value="PMT_4TMC"/>
</dbReference>
<keyword evidence="7 10" id="KW-1133">Transmembrane helix</keyword>
<feature type="transmembrane region" description="Helical" evidence="10">
    <location>
        <begin position="223"/>
        <end position="240"/>
    </location>
</feature>
<feature type="transmembrane region" description="Helical" evidence="10">
    <location>
        <begin position="437"/>
        <end position="455"/>
    </location>
</feature>
<feature type="transmembrane region" description="Helical" evidence="10">
    <location>
        <begin position="199"/>
        <end position="217"/>
    </location>
</feature>
<dbReference type="InterPro" id="IPR027005">
    <property type="entry name" value="PMT-like"/>
</dbReference>
<dbReference type="EC" id="2.4.1.-" evidence="10"/>
<feature type="transmembrane region" description="Helical" evidence="10">
    <location>
        <begin position="170"/>
        <end position="187"/>
    </location>
</feature>
<feature type="transmembrane region" description="Helical" evidence="10">
    <location>
        <begin position="462"/>
        <end position="481"/>
    </location>
</feature>
<evidence type="ECO:0000256" key="9">
    <source>
        <dbReference type="ARBA" id="ARBA00093617"/>
    </source>
</evidence>
<dbReference type="GO" id="GO:0012505">
    <property type="term" value="C:endomembrane system"/>
    <property type="evidence" value="ECO:0007669"/>
    <property type="project" value="UniProtKB-SubCell"/>
</dbReference>
<evidence type="ECO:0000256" key="4">
    <source>
        <dbReference type="ARBA" id="ARBA00022676"/>
    </source>
</evidence>
<keyword evidence="14" id="KW-1185">Reference proteome</keyword>
<keyword evidence="5 10" id="KW-0808">Transferase</keyword>
<evidence type="ECO:0000256" key="5">
    <source>
        <dbReference type="ARBA" id="ARBA00022679"/>
    </source>
</evidence>
<evidence type="ECO:0000259" key="12">
    <source>
        <dbReference type="Pfam" id="PF16192"/>
    </source>
</evidence>
<keyword evidence="8 10" id="KW-0472">Membrane</keyword>
<evidence type="ECO:0000313" key="14">
    <source>
        <dbReference type="Proteomes" id="UP000319213"/>
    </source>
</evidence>
<comment type="pathway">
    <text evidence="2 10">Protein modification; protein glycosylation.</text>
</comment>
<dbReference type="GO" id="GO:0004169">
    <property type="term" value="F:dolichyl-phosphate-mannose-protein mannosyltransferase activity"/>
    <property type="evidence" value="ECO:0007669"/>
    <property type="project" value="UniProtKB-UniRule"/>
</dbReference>
<dbReference type="PANTHER" id="PTHR10050:SF46">
    <property type="entry name" value="PROTEIN O-MANNOSYL-TRANSFERASE 2"/>
    <property type="match status" value="1"/>
</dbReference>
<dbReference type="AlphaFoldDB" id="A0A543ISL8"/>
<evidence type="ECO:0000259" key="11">
    <source>
        <dbReference type="Pfam" id="PF02366"/>
    </source>
</evidence>
<dbReference type="Proteomes" id="UP000319213">
    <property type="component" value="Unassembled WGS sequence"/>
</dbReference>
<feature type="transmembrane region" description="Helical" evidence="10">
    <location>
        <begin position="487"/>
        <end position="509"/>
    </location>
</feature>
<comment type="caution">
    <text evidence="13">The sequence shown here is derived from an EMBL/GenBank/DDBJ whole genome shotgun (WGS) entry which is preliminary data.</text>
</comment>
<evidence type="ECO:0000256" key="2">
    <source>
        <dbReference type="ARBA" id="ARBA00004922"/>
    </source>
</evidence>
<feature type="domain" description="Protein O-mannosyl-transferase C-terminal four TM" evidence="12">
    <location>
        <begin position="374"/>
        <end position="564"/>
    </location>
</feature>
<evidence type="ECO:0000256" key="7">
    <source>
        <dbReference type="ARBA" id="ARBA00022989"/>
    </source>
</evidence>
<evidence type="ECO:0000256" key="3">
    <source>
        <dbReference type="ARBA" id="ARBA00007222"/>
    </source>
</evidence>
<dbReference type="OrthoDB" id="9776737at2"/>
<evidence type="ECO:0000256" key="8">
    <source>
        <dbReference type="ARBA" id="ARBA00023136"/>
    </source>
</evidence>
<dbReference type="Pfam" id="PF02366">
    <property type="entry name" value="PMT"/>
    <property type="match status" value="1"/>
</dbReference>
<keyword evidence="10" id="KW-1003">Cell membrane</keyword>
<feature type="transmembrane region" description="Helical" evidence="10">
    <location>
        <begin position="327"/>
        <end position="348"/>
    </location>
</feature>
<evidence type="ECO:0000256" key="6">
    <source>
        <dbReference type="ARBA" id="ARBA00022692"/>
    </source>
</evidence>
<evidence type="ECO:0000313" key="13">
    <source>
        <dbReference type="EMBL" id="TQM73571.1"/>
    </source>
</evidence>
<protein>
    <recommendedName>
        <fullName evidence="9 10">Polyprenol-phosphate-mannose--protein mannosyltransferase</fullName>
        <ecNumber evidence="10">2.4.1.-</ecNumber>
    </recommendedName>
</protein>
<proteinExistence type="inferred from homology"/>
<comment type="subcellular location">
    <subcellularLocation>
        <location evidence="10">Cell membrane</location>
    </subcellularLocation>
    <subcellularLocation>
        <location evidence="1">Endomembrane system</location>
        <topology evidence="1">Multi-pass membrane protein</topology>
    </subcellularLocation>
</comment>
<accession>A0A543ISL8</accession>
<dbReference type="GO" id="GO:0005886">
    <property type="term" value="C:plasma membrane"/>
    <property type="evidence" value="ECO:0007669"/>
    <property type="project" value="UniProtKB-SubCell"/>
</dbReference>
<feature type="transmembrane region" description="Helical" evidence="10">
    <location>
        <begin position="521"/>
        <end position="542"/>
    </location>
</feature>
<sequence length="565" mass="62235">MGHAVLFLRPGLIVAPYDGRVAVTEFQNQANERPGQPPRTAEEAAGTVREAGSLRDRLVPAMPGDPRWGWIGALLVTAFGGFLRFYNLAVPHAVVFDETYYAKDALSLIEFGVERTPVDDADKMLLAGNTDIWKQCAADQADQCAAYVVHPPLAKWMIGLGEALFGATPFGWRFAAAVVSTLGILILTRTARRMTRSTLLGCLAGFLLAIEGLHFVLGRFALLDGFLTFWVIAGFACLVVDRDKMRERLVDWYERSPLTDTGPRLGIRPWRIAAGLCLGAACASKWSGIFFLIGFAVLSLMWDAGARRAVGLRRPYRGVFAFDLRNAAVALGLVPAITYVASWIGWFASPLGYGRNWEQATTAGPVFFVVDSVRSWFSYHFMVLNFHTGLVAKHPYQSEPWQWPLLLRPVAFFWADKPTGCGAKDCAQAVLGTGTPVIWYGALVAIVGLVAYYVATRDWRAGAVLLALAVGWLPWFYYAIADNRTMFQFYALPLVPFMILAIVLVAGLLLGTGGASQRRRLTGAVVVGAFTLLALINFGWLYPVLAGELITHADWHRRMLFNSWI</sequence>
<dbReference type="EMBL" id="VFPQ01000001">
    <property type="protein sequence ID" value="TQM73571.1"/>
    <property type="molecule type" value="Genomic_DNA"/>
</dbReference>
<evidence type="ECO:0000256" key="1">
    <source>
        <dbReference type="ARBA" id="ARBA00004127"/>
    </source>
</evidence>